<dbReference type="Pfam" id="PF03652">
    <property type="entry name" value="RuvX"/>
    <property type="match status" value="1"/>
</dbReference>
<dbReference type="Proteomes" id="UP000007468">
    <property type="component" value="Chromosome"/>
</dbReference>
<dbReference type="Gene3D" id="3.30.420.140">
    <property type="entry name" value="YqgF/RNase H-like domain"/>
    <property type="match status" value="1"/>
</dbReference>
<evidence type="ECO:0000313" key="7">
    <source>
        <dbReference type="EMBL" id="EFE29044.1"/>
    </source>
</evidence>
<protein>
    <recommendedName>
        <fullName evidence="5">Putative pre-16S rRNA nuclease</fullName>
        <ecNumber evidence="5">3.1.-.-</ecNumber>
    </recommendedName>
</protein>
<sequence>MMEKRILALDVGDRRIGMAMSDLLGWTPQPLYTIHRTKDEEDLGKIVEVIKQYDIGTIVCGLPKNMDGTVGFQGEKTMQFVEQLQQLIPPEIKVVFQDERLSTKSAKQVMHTSGVKKKNKKNMIDTIAAVFILETYLMKK</sequence>
<name>D6GQJ1_FILAD</name>
<evidence type="ECO:0000256" key="2">
    <source>
        <dbReference type="ARBA" id="ARBA00022517"/>
    </source>
</evidence>
<dbReference type="KEGG" id="faa:HMPREF0389_00966"/>
<keyword evidence="8" id="KW-1185">Reference proteome</keyword>
<dbReference type="InterPro" id="IPR006641">
    <property type="entry name" value="YqgF/RNaseH-like_dom"/>
</dbReference>
<dbReference type="STRING" id="546269.HMPREF0389_00966"/>
<dbReference type="CDD" id="cd16964">
    <property type="entry name" value="YqgF"/>
    <property type="match status" value="1"/>
</dbReference>
<dbReference type="EMBL" id="CP002390">
    <property type="protein sequence ID" value="EFE29044.1"/>
    <property type="molecule type" value="Genomic_DNA"/>
</dbReference>
<evidence type="ECO:0000256" key="3">
    <source>
        <dbReference type="ARBA" id="ARBA00022722"/>
    </source>
</evidence>
<keyword evidence="2 5" id="KW-0690">Ribosome biogenesis</keyword>
<dbReference type="NCBIfam" id="TIGR00250">
    <property type="entry name" value="RNAse_H_YqgF"/>
    <property type="match status" value="1"/>
</dbReference>
<dbReference type="InterPro" id="IPR005227">
    <property type="entry name" value="YqgF"/>
</dbReference>
<evidence type="ECO:0000256" key="1">
    <source>
        <dbReference type="ARBA" id="ARBA00022490"/>
    </source>
</evidence>
<proteinExistence type="inferred from homology"/>
<comment type="similarity">
    <text evidence="5">Belongs to the YqgF HJR family.</text>
</comment>
<dbReference type="eggNOG" id="COG0816">
    <property type="taxonomic scope" value="Bacteria"/>
</dbReference>
<dbReference type="PANTHER" id="PTHR33317">
    <property type="entry name" value="POLYNUCLEOTIDYL TRANSFERASE, RIBONUCLEASE H-LIKE SUPERFAMILY PROTEIN"/>
    <property type="match status" value="1"/>
</dbReference>
<comment type="subcellular location">
    <subcellularLocation>
        <location evidence="5">Cytoplasm</location>
    </subcellularLocation>
</comment>
<dbReference type="GO" id="GO:0016788">
    <property type="term" value="F:hydrolase activity, acting on ester bonds"/>
    <property type="evidence" value="ECO:0007669"/>
    <property type="project" value="UniProtKB-UniRule"/>
</dbReference>
<keyword evidence="1 5" id="KW-0963">Cytoplasm</keyword>
<accession>D6GQJ1</accession>
<dbReference type="SUPFAM" id="SSF53098">
    <property type="entry name" value="Ribonuclease H-like"/>
    <property type="match status" value="1"/>
</dbReference>
<dbReference type="EC" id="3.1.-.-" evidence="5"/>
<reference evidence="8" key="1">
    <citation type="submission" date="2010-12" db="EMBL/GenBank/DDBJ databases">
        <title>The genome sequence of Filifactor alocis strain ATCC 35896.</title>
        <authorList>
            <consortium name="The Broad Institute Genome Sequencing Platform"/>
            <person name="Ward D."/>
            <person name="Earl A."/>
            <person name="Feldgarden M."/>
            <person name="Young S.K."/>
            <person name="Gargeya S."/>
            <person name="Zeng Q."/>
            <person name="Alvarado L."/>
            <person name="Berlin A."/>
            <person name="Bochicchio J."/>
            <person name="Chapman S.B."/>
            <person name="Chen Z."/>
            <person name="Freedman E."/>
            <person name="Gellesch M."/>
            <person name="Goldberg J."/>
            <person name="Griggs A."/>
            <person name="Gujja S."/>
            <person name="Heilman E."/>
            <person name="Heiman D."/>
            <person name="Howarth C."/>
            <person name="Mehta T."/>
            <person name="Neiman D."/>
            <person name="Pearson M."/>
            <person name="Roberts A."/>
            <person name="Saif S."/>
            <person name="Shea T."/>
            <person name="Shenoy N."/>
            <person name="Sisk P."/>
            <person name="Stolte C."/>
            <person name="Sykes S."/>
            <person name="White J."/>
            <person name="Yandava C."/>
            <person name="Izard J."/>
            <person name="Blanton J.M."/>
            <person name="Baranova O.V."/>
            <person name="Tanner A.C."/>
            <person name="Dewhirst F.E."/>
            <person name="Haas B."/>
            <person name="Nusbaum C."/>
            <person name="Birren B."/>
        </authorList>
    </citation>
    <scope>NUCLEOTIDE SEQUENCE [LARGE SCALE GENOMIC DNA]</scope>
    <source>
        <strain evidence="8">ATCC 35896 / D40 B5</strain>
    </source>
</reference>
<dbReference type="AlphaFoldDB" id="D6GQJ1"/>
<keyword evidence="3 5" id="KW-0540">Nuclease</keyword>
<feature type="domain" description="YqgF/RNase H-like" evidence="6">
    <location>
        <begin position="4"/>
        <end position="106"/>
    </location>
</feature>
<keyword evidence="4 5" id="KW-0378">Hydrolase</keyword>
<comment type="function">
    <text evidence="5">Could be a nuclease involved in processing of the 5'-end of pre-16S rRNA.</text>
</comment>
<organism evidence="7 8">
    <name type="scientific">Filifactor alocis (strain ATCC 35896 / CCUG 47790 / D40 B5)</name>
    <name type="common">Fusobacterium alocis</name>
    <dbReference type="NCBI Taxonomy" id="546269"/>
    <lineage>
        <taxon>Bacteria</taxon>
        <taxon>Bacillati</taxon>
        <taxon>Bacillota</taxon>
        <taxon>Clostridia</taxon>
        <taxon>Peptostreptococcales</taxon>
        <taxon>Filifactoraceae</taxon>
        <taxon>Filifactor</taxon>
    </lineage>
</organism>
<dbReference type="PANTHER" id="PTHR33317:SF4">
    <property type="entry name" value="POLYNUCLEOTIDYL TRANSFERASE, RIBONUCLEASE H-LIKE SUPERFAMILY PROTEIN"/>
    <property type="match status" value="1"/>
</dbReference>
<gene>
    <name evidence="7" type="ordered locus">HMPREF0389_00966</name>
</gene>
<dbReference type="InterPro" id="IPR012337">
    <property type="entry name" value="RNaseH-like_sf"/>
</dbReference>
<dbReference type="GO" id="GO:0000967">
    <property type="term" value="P:rRNA 5'-end processing"/>
    <property type="evidence" value="ECO:0007669"/>
    <property type="project" value="UniProtKB-UniRule"/>
</dbReference>
<dbReference type="GO" id="GO:0004518">
    <property type="term" value="F:nuclease activity"/>
    <property type="evidence" value="ECO:0007669"/>
    <property type="project" value="UniProtKB-KW"/>
</dbReference>
<evidence type="ECO:0000256" key="5">
    <source>
        <dbReference type="HAMAP-Rule" id="MF_00651"/>
    </source>
</evidence>
<dbReference type="SMART" id="SM00732">
    <property type="entry name" value="YqgFc"/>
    <property type="match status" value="1"/>
</dbReference>
<dbReference type="HAMAP" id="MF_00651">
    <property type="entry name" value="Nuclease_YqgF"/>
    <property type="match status" value="1"/>
</dbReference>
<evidence type="ECO:0000256" key="4">
    <source>
        <dbReference type="ARBA" id="ARBA00022801"/>
    </source>
</evidence>
<evidence type="ECO:0000313" key="8">
    <source>
        <dbReference type="Proteomes" id="UP000007468"/>
    </source>
</evidence>
<dbReference type="GO" id="GO:0005829">
    <property type="term" value="C:cytosol"/>
    <property type="evidence" value="ECO:0007669"/>
    <property type="project" value="TreeGrafter"/>
</dbReference>
<dbReference type="PATRIC" id="fig|546269.5.peg.1472"/>
<dbReference type="InterPro" id="IPR037027">
    <property type="entry name" value="YqgF/RNaseH-like_dom_sf"/>
</dbReference>
<evidence type="ECO:0000259" key="6">
    <source>
        <dbReference type="SMART" id="SM00732"/>
    </source>
</evidence>